<dbReference type="InterPro" id="IPR036691">
    <property type="entry name" value="Endo/exonu/phosph_ase_sf"/>
</dbReference>
<accession>A0A814R4Z5</accession>
<evidence type="ECO:0000259" key="1">
    <source>
        <dbReference type="Pfam" id="PF03372"/>
    </source>
</evidence>
<evidence type="ECO:0000313" key="3">
    <source>
        <dbReference type="EMBL" id="CAF1127145.1"/>
    </source>
</evidence>
<dbReference type="Pfam" id="PF03372">
    <property type="entry name" value="Exo_endo_phos"/>
    <property type="match status" value="1"/>
</dbReference>
<dbReference type="EMBL" id="CAJNOQ010006201">
    <property type="protein sequence ID" value="CAF1127145.1"/>
    <property type="molecule type" value="Genomic_DNA"/>
</dbReference>
<dbReference type="AlphaFoldDB" id="A0A814R4Z5"/>
<dbReference type="EMBL" id="CAJOBA010001157">
    <property type="protein sequence ID" value="CAF3579564.1"/>
    <property type="molecule type" value="Genomic_DNA"/>
</dbReference>
<evidence type="ECO:0000313" key="5">
    <source>
        <dbReference type="EMBL" id="CAF3890763.1"/>
    </source>
</evidence>
<dbReference type="InterPro" id="IPR005135">
    <property type="entry name" value="Endo/exonuclease/phosphatase"/>
</dbReference>
<name>A0A814R4Z5_9BILA</name>
<feature type="domain" description="Endonuclease/exonuclease/phosphatase" evidence="1">
    <location>
        <begin position="26"/>
        <end position="134"/>
    </location>
</feature>
<sequence length="308" mass="35043">MNDFRENSYRLGRRPVKQGPRPLLIGTWNVQTLWAAGKLELLRNEMKRFRYDVIGISEVRWTGKGKTPHADFIWSGEETVHMRGVGFLLSAQAKKALIGYNPISSRIISVRLSTEVITKTDKKDIIILTGDWNAKIGSENADWKSVMEYAQQYKDSCRRVKKSARQDKEHWINDQCEQAEKGLNIGNTREAYSLLKTLRSEFVPRLNGIRDQRGTMLQAKDDIKQRWTQYCSSLYKDSGGRDAMVKELEDITPPGNEESQDILNSEVQTAIRALKRNKSPGSDGITAEMLQAGGEQLARQIHNLCNKA</sequence>
<evidence type="ECO:0000313" key="4">
    <source>
        <dbReference type="EMBL" id="CAF3579564.1"/>
    </source>
</evidence>
<evidence type="ECO:0000313" key="6">
    <source>
        <dbReference type="Proteomes" id="UP000663829"/>
    </source>
</evidence>
<reference evidence="3" key="1">
    <citation type="submission" date="2021-02" db="EMBL/GenBank/DDBJ databases">
        <authorList>
            <person name="Nowell W R."/>
        </authorList>
    </citation>
    <scope>NUCLEOTIDE SEQUENCE</scope>
</reference>
<evidence type="ECO:0000313" key="2">
    <source>
        <dbReference type="EMBL" id="CAF0796496.1"/>
    </source>
</evidence>
<dbReference type="EMBL" id="CAJOBC010006202">
    <property type="protein sequence ID" value="CAF3890763.1"/>
    <property type="molecule type" value="Genomic_DNA"/>
</dbReference>
<organism evidence="3 6">
    <name type="scientific">Didymodactylos carnosus</name>
    <dbReference type="NCBI Taxonomy" id="1234261"/>
    <lineage>
        <taxon>Eukaryota</taxon>
        <taxon>Metazoa</taxon>
        <taxon>Spiralia</taxon>
        <taxon>Gnathifera</taxon>
        <taxon>Rotifera</taxon>
        <taxon>Eurotatoria</taxon>
        <taxon>Bdelloidea</taxon>
        <taxon>Philodinida</taxon>
        <taxon>Philodinidae</taxon>
        <taxon>Didymodactylos</taxon>
    </lineage>
</organism>
<dbReference type="GO" id="GO:0003824">
    <property type="term" value="F:catalytic activity"/>
    <property type="evidence" value="ECO:0007669"/>
    <property type="project" value="InterPro"/>
</dbReference>
<protein>
    <recommendedName>
        <fullName evidence="1">Endonuclease/exonuclease/phosphatase domain-containing protein</fullName>
    </recommendedName>
</protein>
<dbReference type="Proteomes" id="UP000682733">
    <property type="component" value="Unassembled WGS sequence"/>
</dbReference>
<dbReference type="Gene3D" id="3.60.10.10">
    <property type="entry name" value="Endonuclease/exonuclease/phosphatase"/>
    <property type="match status" value="1"/>
</dbReference>
<dbReference type="Proteomes" id="UP000663829">
    <property type="component" value="Unassembled WGS sequence"/>
</dbReference>
<keyword evidence="6" id="KW-1185">Reference proteome</keyword>
<dbReference type="EMBL" id="CAJNOK010001157">
    <property type="protein sequence ID" value="CAF0796496.1"/>
    <property type="molecule type" value="Genomic_DNA"/>
</dbReference>
<dbReference type="Proteomes" id="UP000681722">
    <property type="component" value="Unassembled WGS sequence"/>
</dbReference>
<proteinExistence type="predicted"/>
<comment type="caution">
    <text evidence="3">The sequence shown here is derived from an EMBL/GenBank/DDBJ whole genome shotgun (WGS) entry which is preliminary data.</text>
</comment>
<dbReference type="Proteomes" id="UP000677228">
    <property type="component" value="Unassembled WGS sequence"/>
</dbReference>
<dbReference type="SUPFAM" id="SSF56219">
    <property type="entry name" value="DNase I-like"/>
    <property type="match status" value="1"/>
</dbReference>
<gene>
    <name evidence="3" type="ORF">GPM918_LOCUS19996</name>
    <name evidence="2" type="ORF">OVA965_LOCUS4413</name>
    <name evidence="5" type="ORF">SRO942_LOCUS19996</name>
    <name evidence="4" type="ORF">TMI583_LOCUS4411</name>
</gene>
<dbReference type="OrthoDB" id="414666at2759"/>